<dbReference type="EMBL" id="LKCN02000014">
    <property type="protein sequence ID" value="RCI09517.1"/>
    <property type="molecule type" value="Genomic_DNA"/>
</dbReference>
<keyword evidence="4" id="KW-0158">Chromosome</keyword>
<evidence type="ECO:0008006" key="11">
    <source>
        <dbReference type="Google" id="ProtNLM"/>
    </source>
</evidence>
<evidence type="ECO:0000313" key="10">
    <source>
        <dbReference type="Proteomes" id="UP000253664"/>
    </source>
</evidence>
<feature type="region of interest" description="Disordered" evidence="8">
    <location>
        <begin position="52"/>
        <end position="73"/>
    </location>
</feature>
<dbReference type="GO" id="GO:0031511">
    <property type="term" value="C:Mis6-Sim4 complex"/>
    <property type="evidence" value="ECO:0007669"/>
    <property type="project" value="TreeGrafter"/>
</dbReference>
<keyword evidence="10" id="KW-1185">Reference proteome</keyword>
<evidence type="ECO:0000256" key="8">
    <source>
        <dbReference type="SAM" id="MobiDB-lite"/>
    </source>
</evidence>
<name>A0A367L527_9HYPO</name>
<evidence type="ECO:0000256" key="3">
    <source>
        <dbReference type="ARBA" id="ARBA00007321"/>
    </source>
</evidence>
<comment type="similarity">
    <text evidence="3">Belongs to the CENP-O/MCM21 family.</text>
</comment>
<feature type="compositionally biased region" description="Low complexity" evidence="8">
    <location>
        <begin position="52"/>
        <end position="62"/>
    </location>
</feature>
<dbReference type="InterPro" id="IPR018464">
    <property type="entry name" value="CENP-O"/>
</dbReference>
<accession>A0A367L527</accession>
<dbReference type="PANTHER" id="PTHR14582">
    <property type="entry name" value="INNER KINETOCHORE SUBUNIT MAL2"/>
    <property type="match status" value="1"/>
</dbReference>
<keyword evidence="5" id="KW-0539">Nucleus</keyword>
<comment type="subcellular location">
    <subcellularLocation>
        <location evidence="2">Chromosome</location>
        <location evidence="2">Centromere</location>
    </subcellularLocation>
    <subcellularLocation>
        <location evidence="1">Nucleus</location>
    </subcellularLocation>
</comment>
<proteinExistence type="inferred from homology"/>
<evidence type="ECO:0000256" key="4">
    <source>
        <dbReference type="ARBA" id="ARBA00022454"/>
    </source>
</evidence>
<dbReference type="Proteomes" id="UP000253664">
    <property type="component" value="Unassembled WGS sequence"/>
</dbReference>
<organism evidence="9 10">
    <name type="scientific">Ophiocordyceps polyrhachis-furcata BCC 54312</name>
    <dbReference type="NCBI Taxonomy" id="1330021"/>
    <lineage>
        <taxon>Eukaryota</taxon>
        <taxon>Fungi</taxon>
        <taxon>Dikarya</taxon>
        <taxon>Ascomycota</taxon>
        <taxon>Pezizomycotina</taxon>
        <taxon>Sordariomycetes</taxon>
        <taxon>Hypocreomycetidae</taxon>
        <taxon>Hypocreales</taxon>
        <taxon>Ophiocordycipitaceae</taxon>
        <taxon>Ophiocordyceps</taxon>
    </lineage>
</organism>
<dbReference type="PANTHER" id="PTHR14582:SF1">
    <property type="entry name" value="CENTROMERE PROTEIN O"/>
    <property type="match status" value="1"/>
</dbReference>
<evidence type="ECO:0000256" key="1">
    <source>
        <dbReference type="ARBA" id="ARBA00004123"/>
    </source>
</evidence>
<dbReference type="Pfam" id="PF09496">
    <property type="entry name" value="CENP-O"/>
    <property type="match status" value="1"/>
</dbReference>
<dbReference type="AlphaFoldDB" id="A0A367L527"/>
<evidence type="ECO:0000256" key="5">
    <source>
        <dbReference type="ARBA" id="ARBA00023242"/>
    </source>
</evidence>
<dbReference type="OrthoDB" id="10050372at2759"/>
<evidence type="ECO:0000313" key="9">
    <source>
        <dbReference type="EMBL" id="RCI09517.1"/>
    </source>
</evidence>
<dbReference type="STRING" id="1330021.A0A367L527"/>
<comment type="caution">
    <text evidence="9">The sequence shown here is derived from an EMBL/GenBank/DDBJ whole genome shotgun (WGS) entry which is preliminary data.</text>
</comment>
<dbReference type="GO" id="GO:0005634">
    <property type="term" value="C:nucleus"/>
    <property type="evidence" value="ECO:0007669"/>
    <property type="project" value="UniProtKB-SubCell"/>
</dbReference>
<protein>
    <recommendedName>
        <fullName evidence="11">Cenp-O kinetochore centromere component</fullName>
    </recommendedName>
</protein>
<sequence>MEADSALADAVPLEQELQDLRNQAIALRKELQIQCSTILASSMGIRAAAAASSSSSSSSSASTDLATRASHQRAYMQRSNYRASAPVTAFKVQDPDPCAVDGGKVLGLRFEAMSRGQFHRPYYVMLNRPYDHSPRHLKLHRHTLPPTVAVNALAARYLPHPSGGQQQHLERFVAELRRDIVRYHNRMGVAADLRRKLGLHHRRASSANHSVVEVVIADIEAKHVKIGWADGRSGRLVLDHDGCVRNLVVFDHQGRDWDTAVQLMGSGKDGLQDLAARLQPRDVDRPGKRHSA</sequence>
<feature type="coiled-coil region" evidence="7">
    <location>
        <begin position="3"/>
        <end position="34"/>
    </location>
</feature>
<evidence type="ECO:0000256" key="6">
    <source>
        <dbReference type="ARBA" id="ARBA00023328"/>
    </source>
</evidence>
<gene>
    <name evidence="9" type="ORF">L249_3945</name>
</gene>
<evidence type="ECO:0000256" key="7">
    <source>
        <dbReference type="SAM" id="Coils"/>
    </source>
</evidence>
<evidence type="ECO:0000256" key="2">
    <source>
        <dbReference type="ARBA" id="ARBA00004584"/>
    </source>
</evidence>
<keyword evidence="7" id="KW-0175">Coiled coil</keyword>
<reference evidence="9 10" key="1">
    <citation type="journal article" date="2015" name="BMC Genomics">
        <title>Insights from the genome of Ophiocordyceps polyrhachis-furcata to pathogenicity and host specificity in insect fungi.</title>
        <authorList>
            <person name="Wichadakul D."/>
            <person name="Kobmoo N."/>
            <person name="Ingsriswang S."/>
            <person name="Tangphatsornruang S."/>
            <person name="Chantasingh D."/>
            <person name="Luangsa-ard J.J."/>
            <person name="Eurwilaichitr L."/>
        </authorList>
    </citation>
    <scope>NUCLEOTIDE SEQUENCE [LARGE SCALE GENOMIC DNA]</scope>
    <source>
        <strain evidence="9 10">BCC 54312</strain>
    </source>
</reference>
<keyword evidence="6" id="KW-0137">Centromere</keyword>